<protein>
    <submittedName>
        <fullName evidence="2">Uncharacterized protein</fullName>
    </submittedName>
</protein>
<feature type="transmembrane region" description="Helical" evidence="1">
    <location>
        <begin position="12"/>
        <end position="28"/>
    </location>
</feature>
<dbReference type="EMBL" id="HBUF01162333">
    <property type="protein sequence ID" value="CAG6650440.1"/>
    <property type="molecule type" value="Transcribed_RNA"/>
</dbReference>
<name>A0A8D8RG65_9HEMI</name>
<keyword evidence="1" id="KW-0472">Membrane</keyword>
<keyword evidence="1" id="KW-0812">Transmembrane</keyword>
<dbReference type="AlphaFoldDB" id="A0A8D8RG65"/>
<sequence length="113" mass="12600">MVSTLIPSSSTFPILFSLLLLILFQFLLTPHPPHPPAPPPPHQSTILSSYSEIKNIFSVLLLLIPSSSLSSYSSLSSNFSYIPLGLIIPIPKRFRGREKESKSNNKWVVKINK</sequence>
<keyword evidence="1" id="KW-1133">Transmembrane helix</keyword>
<reference evidence="2" key="1">
    <citation type="submission" date="2021-05" db="EMBL/GenBank/DDBJ databases">
        <authorList>
            <person name="Alioto T."/>
            <person name="Alioto T."/>
            <person name="Gomez Garrido J."/>
        </authorList>
    </citation>
    <scope>NUCLEOTIDE SEQUENCE</scope>
</reference>
<evidence type="ECO:0000313" key="2">
    <source>
        <dbReference type="EMBL" id="CAG6650440.1"/>
    </source>
</evidence>
<proteinExistence type="predicted"/>
<evidence type="ECO:0000256" key="1">
    <source>
        <dbReference type="SAM" id="Phobius"/>
    </source>
</evidence>
<organism evidence="2">
    <name type="scientific">Cacopsylla melanoneura</name>
    <dbReference type="NCBI Taxonomy" id="428564"/>
    <lineage>
        <taxon>Eukaryota</taxon>
        <taxon>Metazoa</taxon>
        <taxon>Ecdysozoa</taxon>
        <taxon>Arthropoda</taxon>
        <taxon>Hexapoda</taxon>
        <taxon>Insecta</taxon>
        <taxon>Pterygota</taxon>
        <taxon>Neoptera</taxon>
        <taxon>Paraneoptera</taxon>
        <taxon>Hemiptera</taxon>
        <taxon>Sternorrhyncha</taxon>
        <taxon>Psylloidea</taxon>
        <taxon>Psyllidae</taxon>
        <taxon>Psyllinae</taxon>
        <taxon>Cacopsylla</taxon>
    </lineage>
</organism>
<accession>A0A8D8RG65</accession>